<dbReference type="PANTHER" id="PTHR46640">
    <property type="entry name" value="TRIACYLGLYCEROL LIPASE, PUTATIVE (AFU_ORTHOLOGUE AFUA_6G06510)-RELATED"/>
    <property type="match status" value="1"/>
</dbReference>
<feature type="chain" id="PRO_5040234999" description="triacylglycerol lipase" evidence="3">
    <location>
        <begin position="21"/>
        <end position="360"/>
    </location>
</feature>
<dbReference type="Proteomes" id="UP000774326">
    <property type="component" value="Unassembled WGS sequence"/>
</dbReference>
<dbReference type="AlphaFoldDB" id="A0A9P8PMN6"/>
<dbReference type="EC" id="3.1.1.3" evidence="1"/>
<evidence type="ECO:0000259" key="4">
    <source>
        <dbReference type="Pfam" id="PF01764"/>
    </source>
</evidence>
<dbReference type="SUPFAM" id="SSF53474">
    <property type="entry name" value="alpha/beta-Hydrolases"/>
    <property type="match status" value="1"/>
</dbReference>
<dbReference type="Pfam" id="PF01764">
    <property type="entry name" value="Lipase_3"/>
    <property type="match status" value="1"/>
</dbReference>
<keyword evidence="2" id="KW-0378">Hydrolase</keyword>
<dbReference type="PANTHER" id="PTHR46640:SF3">
    <property type="entry name" value="LIPASE LIH1-RELATED"/>
    <property type="match status" value="1"/>
</dbReference>
<gene>
    <name evidence="5" type="ORF">WICPIJ_009606</name>
</gene>
<dbReference type="Gene3D" id="3.40.50.1820">
    <property type="entry name" value="alpha/beta hydrolase"/>
    <property type="match status" value="1"/>
</dbReference>
<name>A0A9P8PMN6_WICPI</name>
<evidence type="ECO:0000313" key="5">
    <source>
        <dbReference type="EMBL" id="KAH3674295.1"/>
    </source>
</evidence>
<reference evidence="5" key="1">
    <citation type="journal article" date="2021" name="Open Biol.">
        <title>Shared evolutionary footprints suggest mitochondrial oxidative damage underlies multiple complex I losses in fungi.</title>
        <authorList>
            <person name="Schikora-Tamarit M.A."/>
            <person name="Marcet-Houben M."/>
            <person name="Nosek J."/>
            <person name="Gabaldon T."/>
        </authorList>
    </citation>
    <scope>NUCLEOTIDE SEQUENCE</scope>
    <source>
        <strain evidence="5">CBS2887</strain>
    </source>
</reference>
<keyword evidence="6" id="KW-1185">Reference proteome</keyword>
<feature type="signal peptide" evidence="3">
    <location>
        <begin position="1"/>
        <end position="20"/>
    </location>
</feature>
<accession>A0A9P8PMN6</accession>
<proteinExistence type="predicted"/>
<dbReference type="EMBL" id="JAEUBG010005537">
    <property type="protein sequence ID" value="KAH3674295.1"/>
    <property type="molecule type" value="Genomic_DNA"/>
</dbReference>
<dbReference type="InterPro" id="IPR002921">
    <property type="entry name" value="Fungal_lipase-type"/>
</dbReference>
<keyword evidence="3" id="KW-0732">Signal</keyword>
<organism evidence="5 6">
    <name type="scientific">Wickerhamomyces pijperi</name>
    <name type="common">Yeast</name>
    <name type="synonym">Pichia pijperi</name>
    <dbReference type="NCBI Taxonomy" id="599730"/>
    <lineage>
        <taxon>Eukaryota</taxon>
        <taxon>Fungi</taxon>
        <taxon>Dikarya</taxon>
        <taxon>Ascomycota</taxon>
        <taxon>Saccharomycotina</taxon>
        <taxon>Saccharomycetes</taxon>
        <taxon>Phaffomycetales</taxon>
        <taxon>Wickerhamomycetaceae</taxon>
        <taxon>Wickerhamomyces</taxon>
    </lineage>
</organism>
<reference evidence="5" key="2">
    <citation type="submission" date="2021-01" db="EMBL/GenBank/DDBJ databases">
        <authorList>
            <person name="Schikora-Tamarit M.A."/>
        </authorList>
    </citation>
    <scope>NUCLEOTIDE SEQUENCE</scope>
    <source>
        <strain evidence="5">CBS2887</strain>
    </source>
</reference>
<dbReference type="InterPro" id="IPR051299">
    <property type="entry name" value="AB_hydrolase_lip/est"/>
</dbReference>
<evidence type="ECO:0000313" key="6">
    <source>
        <dbReference type="Proteomes" id="UP000774326"/>
    </source>
</evidence>
<dbReference type="InterPro" id="IPR029058">
    <property type="entry name" value="AB_hydrolase_fold"/>
</dbReference>
<sequence length="360" mass="41040">MSKLRHLLIGLSFFISSLQATPLEYSQSVFDTLEYNAMWPRISYCTFLAELTEGDLQHNCPQMLFCNSEEAKDIEMVKVFHPDTGYTDISCTAVVLAHHLKKQIILAFRGSFSVGDWLTDFQFKQSRYSRILKGPVVIETPLEADDGVNASAVDYVCEGCTVHGGVFEQLKLKLTNMYKVAKPYIDDGYQLVVTGHSLGGGYATIAGFELLLHGEKPLTIAYSSLRVANPALNEHIDKLYQTEKLLQDIANGLDLPYPSFSRVYQSSDLIPRLPPFRDYTHSGLDFEMDKLRLPHKKEDLIFNGKSDNHKNSAFRFDPTDVLKYFIAYQHMYLFFRIPWPCNDDDLPFVKESFEGLDSFF</sequence>
<dbReference type="CDD" id="cd00519">
    <property type="entry name" value="Lipase_3"/>
    <property type="match status" value="1"/>
</dbReference>
<evidence type="ECO:0000256" key="1">
    <source>
        <dbReference type="ARBA" id="ARBA00013279"/>
    </source>
</evidence>
<feature type="domain" description="Fungal lipase-type" evidence="4">
    <location>
        <begin position="106"/>
        <end position="276"/>
    </location>
</feature>
<evidence type="ECO:0000256" key="3">
    <source>
        <dbReference type="SAM" id="SignalP"/>
    </source>
</evidence>
<dbReference type="OrthoDB" id="406844at2759"/>
<comment type="caution">
    <text evidence="5">The sequence shown here is derived from an EMBL/GenBank/DDBJ whole genome shotgun (WGS) entry which is preliminary data.</text>
</comment>
<dbReference type="GO" id="GO:0006629">
    <property type="term" value="P:lipid metabolic process"/>
    <property type="evidence" value="ECO:0007669"/>
    <property type="project" value="InterPro"/>
</dbReference>
<evidence type="ECO:0000256" key="2">
    <source>
        <dbReference type="ARBA" id="ARBA00022801"/>
    </source>
</evidence>
<dbReference type="GO" id="GO:0004806">
    <property type="term" value="F:triacylglycerol lipase activity"/>
    <property type="evidence" value="ECO:0007669"/>
    <property type="project" value="UniProtKB-EC"/>
</dbReference>
<protein>
    <recommendedName>
        <fullName evidence="1">triacylglycerol lipase</fullName>
        <ecNumber evidence="1">3.1.1.3</ecNumber>
    </recommendedName>
</protein>